<sequence length="194" mass="22036">MVTVARAALCLCVWLFASEVGGSYIPPKMNRTIQNLLQHYKISAKERFNGKPVFSKELLSKSEPVNMVFMGGVLEAYERLLGQMLKQLPTPGPALQATPSGVTTSSAGGDDVRKDLSYILEKVQQLKKARYKQLEELLPGLHSLQHIQMDNNVIQSKALFEFPWLYDEASRLSDTERQKRRRRRHTKSKTFLKG</sequence>
<comment type="similarity">
    <text evidence="2">Belongs to the type II (or gamma) interferon family.</text>
</comment>
<dbReference type="PANTHER" id="PTHR11419:SF0">
    <property type="entry name" value="INTERFERON GAMMA"/>
    <property type="match status" value="1"/>
</dbReference>
<gene>
    <name evidence="8" type="primary">LOC115404256</name>
</gene>
<evidence type="ECO:0000256" key="1">
    <source>
        <dbReference type="ARBA" id="ARBA00004613"/>
    </source>
</evidence>
<evidence type="ECO:0000256" key="7">
    <source>
        <dbReference type="SAM" id="SignalP"/>
    </source>
</evidence>
<dbReference type="AlphaFoldDB" id="A0A672F6K7"/>
<evidence type="ECO:0000256" key="3">
    <source>
        <dbReference type="ARBA" id="ARBA00022514"/>
    </source>
</evidence>
<feature type="chain" id="PRO_5025408334" evidence="7">
    <location>
        <begin position="23"/>
        <end position="194"/>
    </location>
</feature>
<feature type="region of interest" description="Disordered" evidence="6">
    <location>
        <begin position="173"/>
        <end position="194"/>
    </location>
</feature>
<reference evidence="8" key="2">
    <citation type="submission" date="2025-08" db="UniProtKB">
        <authorList>
            <consortium name="Ensembl"/>
        </authorList>
    </citation>
    <scope>IDENTIFICATION</scope>
</reference>
<proteinExistence type="inferred from homology"/>
<keyword evidence="7" id="KW-0732">Signal</keyword>
<reference evidence="8" key="3">
    <citation type="submission" date="2025-09" db="UniProtKB">
        <authorList>
            <consortium name="Ensembl"/>
        </authorList>
    </citation>
    <scope>IDENTIFICATION</scope>
</reference>
<dbReference type="InParanoid" id="A0A672F6K7"/>
<dbReference type="Proteomes" id="UP000472267">
    <property type="component" value="Chromosome 17"/>
</dbReference>
<dbReference type="SUPFAM" id="SSF47266">
    <property type="entry name" value="4-helical cytokines"/>
    <property type="match status" value="1"/>
</dbReference>
<keyword evidence="5" id="KW-0325">Glycoprotein</keyword>
<evidence type="ECO:0000313" key="8">
    <source>
        <dbReference type="Ensembl" id="ENSSFAP00005001092.1"/>
    </source>
</evidence>
<dbReference type="GO" id="GO:0006955">
    <property type="term" value="P:immune response"/>
    <property type="evidence" value="ECO:0007669"/>
    <property type="project" value="InterPro"/>
</dbReference>
<accession>A0A672F6K7</accession>
<dbReference type="PANTHER" id="PTHR11419">
    <property type="entry name" value="INTERFERON GAMMA"/>
    <property type="match status" value="1"/>
</dbReference>
<dbReference type="RefSeq" id="XP_029969372.1">
    <property type="nucleotide sequence ID" value="XM_030113512.1"/>
</dbReference>
<dbReference type="InterPro" id="IPR002069">
    <property type="entry name" value="Interferon_gamma"/>
</dbReference>
<dbReference type="GeneID" id="115404256"/>
<dbReference type="OrthoDB" id="8957647at2759"/>
<evidence type="ECO:0000256" key="2">
    <source>
        <dbReference type="ARBA" id="ARBA00007566"/>
    </source>
</evidence>
<evidence type="ECO:0000256" key="5">
    <source>
        <dbReference type="ARBA" id="ARBA00023180"/>
    </source>
</evidence>
<keyword evidence="4" id="KW-0964">Secreted</keyword>
<evidence type="ECO:0000313" key="9">
    <source>
        <dbReference type="Proteomes" id="UP000472267"/>
    </source>
</evidence>
<organism evidence="8 9">
    <name type="scientific">Salarias fasciatus</name>
    <name type="common">Jewelled blenny</name>
    <name type="synonym">Blennius fasciatus</name>
    <dbReference type="NCBI Taxonomy" id="181472"/>
    <lineage>
        <taxon>Eukaryota</taxon>
        <taxon>Metazoa</taxon>
        <taxon>Chordata</taxon>
        <taxon>Craniata</taxon>
        <taxon>Vertebrata</taxon>
        <taxon>Euteleostomi</taxon>
        <taxon>Actinopterygii</taxon>
        <taxon>Neopterygii</taxon>
        <taxon>Teleostei</taxon>
        <taxon>Neoteleostei</taxon>
        <taxon>Acanthomorphata</taxon>
        <taxon>Ovalentaria</taxon>
        <taxon>Blenniimorphae</taxon>
        <taxon>Blenniiformes</taxon>
        <taxon>Blennioidei</taxon>
        <taxon>Blenniidae</taxon>
        <taxon>Salariinae</taxon>
        <taxon>Salarias</taxon>
    </lineage>
</organism>
<protein>
    <submittedName>
        <fullName evidence="8">Interferon gamma-like</fullName>
    </submittedName>
</protein>
<comment type="subcellular location">
    <subcellularLocation>
        <location evidence="1">Secreted</location>
    </subcellularLocation>
</comment>
<feature type="signal peptide" evidence="7">
    <location>
        <begin position="1"/>
        <end position="22"/>
    </location>
</feature>
<dbReference type="Ensembl" id="ENSSFAT00005001152.1">
    <property type="protein sequence ID" value="ENSSFAP00005001092.1"/>
    <property type="gene ID" value="ENSSFAG00005000793.1"/>
</dbReference>
<keyword evidence="9" id="KW-1185">Reference proteome</keyword>
<keyword evidence="3" id="KW-0202">Cytokine</keyword>
<dbReference type="GO" id="GO:0005615">
    <property type="term" value="C:extracellular space"/>
    <property type="evidence" value="ECO:0007669"/>
    <property type="project" value="UniProtKB-KW"/>
</dbReference>
<evidence type="ECO:0000256" key="4">
    <source>
        <dbReference type="ARBA" id="ARBA00022525"/>
    </source>
</evidence>
<dbReference type="GO" id="GO:0005125">
    <property type="term" value="F:cytokine activity"/>
    <property type="evidence" value="ECO:0007669"/>
    <property type="project" value="UniProtKB-KW"/>
</dbReference>
<dbReference type="InterPro" id="IPR009079">
    <property type="entry name" value="4_helix_cytokine-like_core"/>
</dbReference>
<reference evidence="8" key="1">
    <citation type="submission" date="2019-06" db="EMBL/GenBank/DDBJ databases">
        <authorList>
            <consortium name="Wellcome Sanger Institute Data Sharing"/>
        </authorList>
    </citation>
    <scope>NUCLEOTIDE SEQUENCE [LARGE SCALE GENOMIC DNA]</scope>
</reference>
<feature type="compositionally biased region" description="Basic residues" evidence="6">
    <location>
        <begin position="178"/>
        <end position="194"/>
    </location>
</feature>
<dbReference type="Gene3D" id="1.20.1250.10">
    <property type="match status" value="1"/>
</dbReference>
<dbReference type="GO" id="GO:0005133">
    <property type="term" value="F:type II interferon receptor binding"/>
    <property type="evidence" value="ECO:0007669"/>
    <property type="project" value="InterPro"/>
</dbReference>
<name>A0A672F6K7_SALFA</name>
<dbReference type="OMA" id="HRYHEQE"/>
<evidence type="ECO:0000256" key="6">
    <source>
        <dbReference type="SAM" id="MobiDB-lite"/>
    </source>
</evidence>